<gene>
    <name evidence="1" type="ORF">I8J32_005515</name>
</gene>
<name>A0A975ATP7_9GAMM</name>
<dbReference type="Proteomes" id="UP000639274">
    <property type="component" value="Chromosome"/>
</dbReference>
<dbReference type="KEGG" id="lsf:I8J32_005515"/>
<organism evidence="1 2">
    <name type="scientific">Agrilutibacter solisilvae</name>
    <dbReference type="NCBI Taxonomy" id="2763317"/>
    <lineage>
        <taxon>Bacteria</taxon>
        <taxon>Pseudomonadati</taxon>
        <taxon>Pseudomonadota</taxon>
        <taxon>Gammaproteobacteria</taxon>
        <taxon>Lysobacterales</taxon>
        <taxon>Lysobacteraceae</taxon>
        <taxon>Agrilutibacter</taxon>
    </lineage>
</organism>
<evidence type="ECO:0000313" key="2">
    <source>
        <dbReference type="Proteomes" id="UP000639274"/>
    </source>
</evidence>
<dbReference type="AlphaFoldDB" id="A0A975ATP7"/>
<protein>
    <submittedName>
        <fullName evidence="1">Uncharacterized protein</fullName>
    </submittedName>
</protein>
<dbReference type="RefSeq" id="WP_200614566.1">
    <property type="nucleotide sequence ID" value="NZ_CP071518.1"/>
</dbReference>
<accession>A0A975ATP7</accession>
<keyword evidence="2" id="KW-1185">Reference proteome</keyword>
<evidence type="ECO:0000313" key="1">
    <source>
        <dbReference type="EMBL" id="QSX79329.1"/>
    </source>
</evidence>
<sequence length="282" mass="30532">MTRFARRLLPWCALYGGIFGLSVVMAANPASGYFRIGESRLDVRHAIAVMVEPNDNPDDRQTLIYLSAQPLDAARAAAAFDADDGVREQEPDGGYVRICLDASGEDCGLFYSPEGFNSGGYGELALEAGDARRVAGRYHLDQPEEFFGKDYQFDLRFDAPVTPAPGTALPAGGAAPGQAYNAYLAALAKGDLPALRAMAGDEGRWRYPEDDATAAKEALKSARDGQPVVAEISRGRQHGDEAVLWVTGVDRDEIPRAGRVLMRKGPQGWVYEESDLDSVEEQ</sequence>
<proteinExistence type="predicted"/>
<dbReference type="EMBL" id="CP071518">
    <property type="protein sequence ID" value="QSX79329.1"/>
    <property type="molecule type" value="Genomic_DNA"/>
</dbReference>
<dbReference type="InterPro" id="IPR032710">
    <property type="entry name" value="NTF2-like_dom_sf"/>
</dbReference>
<dbReference type="SUPFAM" id="SSF54427">
    <property type="entry name" value="NTF2-like"/>
    <property type="match status" value="1"/>
</dbReference>
<reference evidence="1 2" key="1">
    <citation type="submission" date="2021-03" db="EMBL/GenBank/DDBJ databases">
        <title>Lysobacter sp. nov. isolated from soil of gangwondo yeongwol, south Korea.</title>
        <authorList>
            <person name="Kim K.R."/>
            <person name="Kim K.H."/>
            <person name="Jeon C.O."/>
        </authorList>
    </citation>
    <scope>NUCLEOTIDE SEQUENCE [LARGE SCALE GENOMIC DNA]</scope>
    <source>
        <strain evidence="1 2">R19</strain>
    </source>
</reference>